<dbReference type="AlphaFoldDB" id="A0A1T2YYI1"/>
<organism evidence="1 2">
    <name type="scientific">Pseudomonas fluorescens</name>
    <dbReference type="NCBI Taxonomy" id="294"/>
    <lineage>
        <taxon>Bacteria</taxon>
        <taxon>Pseudomonadati</taxon>
        <taxon>Pseudomonadota</taxon>
        <taxon>Gammaproteobacteria</taxon>
        <taxon>Pseudomonadales</taxon>
        <taxon>Pseudomonadaceae</taxon>
        <taxon>Pseudomonas</taxon>
    </lineage>
</organism>
<reference evidence="1 2" key="1">
    <citation type="submission" date="2016-12" db="EMBL/GenBank/DDBJ databases">
        <title>Draft genome sequences of seven strains of Pseudomonas fluorescens that produce 4-formylaminooxyvinylglycine.</title>
        <authorList>
            <person name="Okrent R.A."/>
            <person name="Manning V.A."/>
            <person name="Trippe K.M."/>
        </authorList>
    </citation>
    <scope>NUCLEOTIDE SEQUENCE [LARGE SCALE GENOMIC DNA]</scope>
    <source>
        <strain evidence="1 2">P5A</strain>
    </source>
</reference>
<dbReference type="EMBL" id="MSDF01000014">
    <property type="protein sequence ID" value="OPA96889.1"/>
    <property type="molecule type" value="Genomic_DNA"/>
</dbReference>
<sequence length="75" mass="7818">MVTISFVSKDNEGNQNLLVKDRQVGRTIFCLSPTQCGSWLACDSGVSGDINAECQTAIAGKPAPTGGRVSQLDCG</sequence>
<accession>A0A1T2YYI1</accession>
<proteinExistence type="predicted"/>
<gene>
    <name evidence="1" type="ORF">BFW87_11250</name>
</gene>
<protein>
    <submittedName>
        <fullName evidence="1">Uncharacterized protein</fullName>
    </submittedName>
</protein>
<dbReference type="Proteomes" id="UP000190965">
    <property type="component" value="Unassembled WGS sequence"/>
</dbReference>
<comment type="caution">
    <text evidence="1">The sequence shown here is derived from an EMBL/GenBank/DDBJ whole genome shotgun (WGS) entry which is preliminary data.</text>
</comment>
<evidence type="ECO:0000313" key="2">
    <source>
        <dbReference type="Proteomes" id="UP000190965"/>
    </source>
</evidence>
<evidence type="ECO:0000313" key="1">
    <source>
        <dbReference type="EMBL" id="OPA96889.1"/>
    </source>
</evidence>
<name>A0A1T2YYI1_PSEFL</name>